<evidence type="ECO:0000313" key="3">
    <source>
        <dbReference type="Proteomes" id="UP001651158"/>
    </source>
</evidence>
<dbReference type="Proteomes" id="UP001651158">
    <property type="component" value="Unassembled WGS sequence"/>
</dbReference>
<keyword evidence="1" id="KW-0812">Transmembrane</keyword>
<reference evidence="2 3" key="1">
    <citation type="journal article" date="2022" name="Front. Cell. Infect. Microbiol.">
        <title>The Genomes of Two Strains of Taenia crassiceps the Animal Model for the Study of Human Cysticercosis.</title>
        <authorList>
            <person name="Bobes R.J."/>
            <person name="Estrada K."/>
            <person name="Rios-Valencia D.G."/>
            <person name="Calderon-Gallegos A."/>
            <person name="de la Torre P."/>
            <person name="Carrero J.C."/>
            <person name="Sanchez-Flores A."/>
            <person name="Laclette J.P."/>
        </authorList>
    </citation>
    <scope>NUCLEOTIDE SEQUENCE [LARGE SCALE GENOMIC DNA]</scope>
    <source>
        <strain evidence="2">WFUcys</strain>
    </source>
</reference>
<evidence type="ECO:0008006" key="4">
    <source>
        <dbReference type="Google" id="ProtNLM"/>
    </source>
</evidence>
<name>A0ABR4Q5D9_9CEST</name>
<sequence>MQNEAGEFVDISRCQHRSHEWRIQDLQYFWANSVYGFLLRRGCCQRTFAITISRLGALANLVWDQVLLQFITVSLRILLDCLFLLVGFP</sequence>
<evidence type="ECO:0000313" key="2">
    <source>
        <dbReference type="EMBL" id="KAL5104864.1"/>
    </source>
</evidence>
<keyword evidence="3" id="KW-1185">Reference proteome</keyword>
<accession>A0ABR4Q5D9</accession>
<organism evidence="2 3">
    <name type="scientific">Taenia crassiceps</name>
    <dbReference type="NCBI Taxonomy" id="6207"/>
    <lineage>
        <taxon>Eukaryota</taxon>
        <taxon>Metazoa</taxon>
        <taxon>Spiralia</taxon>
        <taxon>Lophotrochozoa</taxon>
        <taxon>Platyhelminthes</taxon>
        <taxon>Cestoda</taxon>
        <taxon>Eucestoda</taxon>
        <taxon>Cyclophyllidea</taxon>
        <taxon>Taeniidae</taxon>
        <taxon>Taenia</taxon>
    </lineage>
</organism>
<keyword evidence="1" id="KW-1133">Transmembrane helix</keyword>
<evidence type="ECO:0000256" key="1">
    <source>
        <dbReference type="SAM" id="Phobius"/>
    </source>
</evidence>
<keyword evidence="1" id="KW-0472">Membrane</keyword>
<dbReference type="EMBL" id="JAKROA010000010">
    <property type="protein sequence ID" value="KAL5104864.1"/>
    <property type="molecule type" value="Genomic_DNA"/>
</dbReference>
<gene>
    <name evidence="2" type="ORF">TcWFU_002464</name>
</gene>
<protein>
    <recommendedName>
        <fullName evidence="4">DNA-directed DNA polymerase</fullName>
    </recommendedName>
</protein>
<comment type="caution">
    <text evidence="2">The sequence shown here is derived from an EMBL/GenBank/DDBJ whole genome shotgun (WGS) entry which is preliminary data.</text>
</comment>
<feature type="transmembrane region" description="Helical" evidence="1">
    <location>
        <begin position="66"/>
        <end position="88"/>
    </location>
</feature>
<proteinExistence type="predicted"/>